<name>A0A2P2L3B0_RHIMU</name>
<reference evidence="1" key="1">
    <citation type="submission" date="2018-02" db="EMBL/GenBank/DDBJ databases">
        <title>Rhizophora mucronata_Transcriptome.</title>
        <authorList>
            <person name="Meera S.P."/>
            <person name="Sreeshan A."/>
            <person name="Augustine A."/>
        </authorList>
    </citation>
    <scope>NUCLEOTIDE SEQUENCE</scope>
    <source>
        <tissue evidence="1">Leaf</tissue>
    </source>
</reference>
<accession>A0A2P2L3B0</accession>
<dbReference type="AlphaFoldDB" id="A0A2P2L3B0"/>
<sequence>MSNKQDITKMTANLATIVSWHQIKCMGSNLVTKKIREFQAWDLFPNFTAQPMDLQRKGESYLQPMVAPIVQVMSLGASMC</sequence>
<organism evidence="1">
    <name type="scientific">Rhizophora mucronata</name>
    <name type="common">Asiatic mangrove</name>
    <dbReference type="NCBI Taxonomy" id="61149"/>
    <lineage>
        <taxon>Eukaryota</taxon>
        <taxon>Viridiplantae</taxon>
        <taxon>Streptophyta</taxon>
        <taxon>Embryophyta</taxon>
        <taxon>Tracheophyta</taxon>
        <taxon>Spermatophyta</taxon>
        <taxon>Magnoliopsida</taxon>
        <taxon>eudicotyledons</taxon>
        <taxon>Gunneridae</taxon>
        <taxon>Pentapetalae</taxon>
        <taxon>rosids</taxon>
        <taxon>fabids</taxon>
        <taxon>Malpighiales</taxon>
        <taxon>Rhizophoraceae</taxon>
        <taxon>Rhizophora</taxon>
    </lineage>
</organism>
<protein>
    <submittedName>
        <fullName evidence="1">Sucrose nonfermenting 4-like protein</fullName>
    </submittedName>
</protein>
<dbReference type="EMBL" id="GGEC01031969">
    <property type="protein sequence ID" value="MBX12453.1"/>
    <property type="molecule type" value="Transcribed_RNA"/>
</dbReference>
<evidence type="ECO:0000313" key="1">
    <source>
        <dbReference type="EMBL" id="MBX12453.1"/>
    </source>
</evidence>
<proteinExistence type="predicted"/>